<dbReference type="Pfam" id="PF18174">
    <property type="entry name" value="HU-CCDC81_bac_1"/>
    <property type="match status" value="1"/>
</dbReference>
<feature type="domain" description="SPOR" evidence="2">
    <location>
        <begin position="232"/>
        <end position="309"/>
    </location>
</feature>
<dbReference type="OrthoDB" id="653949at2"/>
<dbReference type="PROSITE" id="PS51724">
    <property type="entry name" value="SPOR"/>
    <property type="match status" value="1"/>
</dbReference>
<dbReference type="InterPro" id="IPR040495">
    <property type="entry name" value="HU-CCDC81_bac_1"/>
</dbReference>
<dbReference type="Pfam" id="PF05036">
    <property type="entry name" value="SPOR"/>
    <property type="match status" value="1"/>
</dbReference>
<accession>A0A508A124</accession>
<name>A0A508A124_9FLAO</name>
<dbReference type="InterPro" id="IPR041268">
    <property type="entry name" value="HU-CCDC81_bac_2"/>
</dbReference>
<comment type="caution">
    <text evidence="3">The sequence shown here is derived from an EMBL/GenBank/DDBJ whole genome shotgun (WGS) entry which is preliminary data.</text>
</comment>
<keyword evidence="1" id="KW-0812">Transmembrane</keyword>
<protein>
    <submittedName>
        <fullName evidence="3">SPOR domain-containing protein</fullName>
    </submittedName>
</protein>
<sequence>MKVEQYIQDLLYRYDCVVIPEFGAFLTHRKSARILEDGKAFYPPRKVVSFNHQLTENDGILINYIASVEKITYQEAMLKLRQFTKQLFHSLHQDKKVVFENIGSFSLEEDKVLFQPKENQNYLPESFGLSNFTAQPQTAQTTAKVISVKEKETAIAQETNTKTRPLYWRYAAIGAVAIGIAGFLSANWYSNEVKNHNLVEQQKAAQEVEQKIQHATFSITNPLPEITFKAPSPAVGKYHIVAGAFRQKENADKKLQQLQAEGFKAKAIGTNKYGLHQIIYSSYTGRLEALQALRKIKNTQNAQAWLLVKEL</sequence>
<dbReference type="Gene3D" id="3.30.70.1070">
    <property type="entry name" value="Sporulation related repeat"/>
    <property type="match status" value="1"/>
</dbReference>
<dbReference type="InterPro" id="IPR036680">
    <property type="entry name" value="SPOR-like_sf"/>
</dbReference>
<gene>
    <name evidence="3" type="ORF">FKR84_01305</name>
</gene>
<dbReference type="EMBL" id="VIAR01000001">
    <property type="protein sequence ID" value="TQD40645.1"/>
    <property type="molecule type" value="Genomic_DNA"/>
</dbReference>
<keyword evidence="1" id="KW-0472">Membrane</keyword>
<evidence type="ECO:0000313" key="4">
    <source>
        <dbReference type="Proteomes" id="UP000317169"/>
    </source>
</evidence>
<keyword evidence="1" id="KW-1133">Transmembrane helix</keyword>
<organism evidence="3 4">
    <name type="scientific">Haloflavibacter putidus</name>
    <dbReference type="NCBI Taxonomy" id="2576776"/>
    <lineage>
        <taxon>Bacteria</taxon>
        <taxon>Pseudomonadati</taxon>
        <taxon>Bacteroidota</taxon>
        <taxon>Flavobacteriia</taxon>
        <taxon>Flavobacteriales</taxon>
        <taxon>Flavobacteriaceae</taxon>
        <taxon>Haloflavibacter</taxon>
    </lineage>
</organism>
<evidence type="ECO:0000259" key="2">
    <source>
        <dbReference type="PROSITE" id="PS51724"/>
    </source>
</evidence>
<dbReference type="AlphaFoldDB" id="A0A508A124"/>
<evidence type="ECO:0000256" key="1">
    <source>
        <dbReference type="SAM" id="Phobius"/>
    </source>
</evidence>
<dbReference type="SUPFAM" id="SSF110997">
    <property type="entry name" value="Sporulation related repeat"/>
    <property type="match status" value="1"/>
</dbReference>
<reference evidence="3 4" key="1">
    <citation type="submission" date="2019-06" db="EMBL/GenBank/DDBJ databases">
        <title>Flavibacter putida gen. nov., sp. nov., a novel marine bacterium of the family Flavobacteriaceae isolated from coastal seawater.</title>
        <authorList>
            <person name="Feng X."/>
        </authorList>
    </citation>
    <scope>NUCLEOTIDE SEQUENCE [LARGE SCALE GENOMIC DNA]</scope>
    <source>
        <strain evidence="3 4">PLHSN227</strain>
    </source>
</reference>
<dbReference type="GO" id="GO:0042834">
    <property type="term" value="F:peptidoglycan binding"/>
    <property type="evidence" value="ECO:0007669"/>
    <property type="project" value="InterPro"/>
</dbReference>
<evidence type="ECO:0000313" key="3">
    <source>
        <dbReference type="EMBL" id="TQD40645.1"/>
    </source>
</evidence>
<dbReference type="InterPro" id="IPR007730">
    <property type="entry name" value="SPOR-like_dom"/>
</dbReference>
<dbReference type="RefSeq" id="WP_141420376.1">
    <property type="nucleotide sequence ID" value="NZ_VIAR01000001.1"/>
</dbReference>
<feature type="transmembrane region" description="Helical" evidence="1">
    <location>
        <begin position="167"/>
        <end position="189"/>
    </location>
</feature>
<dbReference type="Pfam" id="PF18175">
    <property type="entry name" value="HU-CCDC81_bac_2"/>
    <property type="match status" value="1"/>
</dbReference>
<dbReference type="Proteomes" id="UP000317169">
    <property type="component" value="Unassembled WGS sequence"/>
</dbReference>
<keyword evidence="4" id="KW-1185">Reference proteome</keyword>
<proteinExistence type="predicted"/>